<feature type="compositionally biased region" description="Polar residues" evidence="5">
    <location>
        <begin position="476"/>
        <end position="500"/>
    </location>
</feature>
<feature type="region of interest" description="Disordered" evidence="5">
    <location>
        <begin position="335"/>
        <end position="456"/>
    </location>
</feature>
<dbReference type="SUPFAM" id="SSF53784">
    <property type="entry name" value="Phosphofructokinase"/>
    <property type="match status" value="1"/>
</dbReference>
<evidence type="ECO:0000256" key="1">
    <source>
        <dbReference type="ARBA" id="ARBA00022679"/>
    </source>
</evidence>
<dbReference type="Proteomes" id="UP000626092">
    <property type="component" value="Unassembled WGS sequence"/>
</dbReference>
<feature type="region of interest" description="Disordered" evidence="5">
    <location>
        <begin position="253"/>
        <end position="292"/>
    </location>
</feature>
<feature type="compositionally biased region" description="Polar residues" evidence="5">
    <location>
        <begin position="258"/>
        <end position="267"/>
    </location>
</feature>
<dbReference type="InterPro" id="IPR000023">
    <property type="entry name" value="Phosphofructokinase_dom"/>
</dbReference>
<comment type="caution">
    <text evidence="7">The sequence shown here is derived from an EMBL/GenBank/DDBJ whole genome shotgun (WGS) entry which is preliminary data.</text>
</comment>
<reference evidence="7" key="1">
    <citation type="submission" date="2019-11" db="EMBL/GenBank/DDBJ databases">
        <authorList>
            <person name="Liu Y."/>
            <person name="Hou J."/>
            <person name="Li T.-Q."/>
            <person name="Guan C.-H."/>
            <person name="Wu X."/>
            <person name="Wu H.-Z."/>
            <person name="Ling F."/>
            <person name="Zhang R."/>
            <person name="Shi X.-G."/>
            <person name="Ren J.-P."/>
            <person name="Chen E.-F."/>
            <person name="Sun J.-M."/>
        </authorList>
    </citation>
    <scope>NUCLEOTIDE SEQUENCE</scope>
    <source>
        <strain evidence="7">Adult_tree_wgs_1</strain>
        <tissue evidence="7">Leaves</tissue>
    </source>
</reference>
<feature type="compositionally biased region" description="Polar residues" evidence="5">
    <location>
        <begin position="377"/>
        <end position="390"/>
    </location>
</feature>
<dbReference type="OrthoDB" id="1931260at2759"/>
<sequence length="831" mass="88865">MHEIRRLDLKVVVAGICKTIDNDIPVIDKAFGFDIAIEEAQRAINAAHIESDSIENGIGLVKLMGRYSENLNDNTSSGSLDAVFTQKEVDAANVSGQMEQLPQSSETLEPEMARKIGKSNLRKSLAWDSAFFNSEGFLEPDELSSMIKGAEKRGKHLLPGIEEDMQKSIDSISTLESESLTLESLEADFFEDIRASIQKSSKASNWTSSSKAAPGETETQSTCSLKKVDASKNMMKLKPASKKQTIAMHEPGKLAKQGSGSQGTQASPYLPLASNGGVTSSIPKPPKVIGRPNPILSAPLKRASLDANKVKRENDKAKGSSVPCKVSLVSKVSGLGGPFRTAVPKPAPSSKSFSLSSVDGGKGISPVKSSRRRIDSKTVNPVSSSSTLKNPSKVPLKKKGQAQLTVPIRASNASPASSFSEWSSVSSSSTSTANQRSNSSRVSIDTSSPCRTIDIDAPPAFENHEQISKHEHEVNPHSSGNQQKASMQSGILSRPATGQPTGLRMPSPKLGFFDGVKPVDRTPKVSIQSHSGMPPRPKIGARISKPNGVSSQANNTKLQPTRFVTATGNLKLDSKKPASPVPSQKPLNASPKVSNVSGGVNKNRSISAKSHNKIVGESCLKAAKEVCEGLDGEKSRSPGVLKSEFNLEKQDNTKLKDSIAPTEGDTYVSSHLNTEKIKLNENEDEHANFILQQLENELNSLCKRDEKEDAHFEDHVEGLSMHVGAMVSKQDVQKELVGKSVSQIDSGHLDSELPSSKELACLGEMGGSPSNLLGPTLFSLSPTSEINVGARTPLAIKNSFNEEDLPTRLSIGVVEKTSSIRSLDSAQMDNS</sequence>
<keyword evidence="2" id="KW-0479">Metal-binding</keyword>
<evidence type="ECO:0000256" key="5">
    <source>
        <dbReference type="SAM" id="MobiDB-lite"/>
    </source>
</evidence>
<dbReference type="GO" id="GO:0046872">
    <property type="term" value="F:metal ion binding"/>
    <property type="evidence" value="ECO:0007669"/>
    <property type="project" value="UniProtKB-KW"/>
</dbReference>
<accession>A0A834H2N8</accession>
<feature type="region of interest" description="Disordered" evidence="5">
    <location>
        <begin position="572"/>
        <end position="604"/>
    </location>
</feature>
<protein>
    <recommendedName>
        <fullName evidence="6">Phosphofructokinase domain-containing protein</fullName>
    </recommendedName>
</protein>
<feature type="compositionally biased region" description="Polar residues" evidence="5">
    <location>
        <begin position="441"/>
        <end position="450"/>
    </location>
</feature>
<keyword evidence="4" id="KW-0460">Magnesium</keyword>
<gene>
    <name evidence="7" type="ORF">RHSIM_Rhsim04G0151400</name>
</gene>
<evidence type="ECO:0000256" key="4">
    <source>
        <dbReference type="ARBA" id="ARBA00022842"/>
    </source>
</evidence>
<dbReference type="EMBL" id="WJXA01000004">
    <property type="protein sequence ID" value="KAF7145818.1"/>
    <property type="molecule type" value="Genomic_DNA"/>
</dbReference>
<keyword evidence="3" id="KW-0418">Kinase</keyword>
<evidence type="ECO:0000256" key="2">
    <source>
        <dbReference type="ARBA" id="ARBA00022723"/>
    </source>
</evidence>
<feature type="compositionally biased region" description="Low complexity" evidence="5">
    <location>
        <begin position="201"/>
        <end position="213"/>
    </location>
</feature>
<dbReference type="UniPathway" id="UPA00109">
    <property type="reaction ID" value="UER00182"/>
</dbReference>
<feature type="compositionally biased region" description="Low complexity" evidence="5">
    <location>
        <begin position="410"/>
        <end position="440"/>
    </location>
</feature>
<keyword evidence="1" id="KW-0808">Transferase</keyword>
<feature type="compositionally biased region" description="Polar residues" evidence="5">
    <location>
        <begin position="581"/>
        <end position="604"/>
    </location>
</feature>
<dbReference type="InterPro" id="IPR035966">
    <property type="entry name" value="PKF_sf"/>
</dbReference>
<name>A0A834H2N8_RHOSS</name>
<dbReference type="GO" id="GO:0003872">
    <property type="term" value="F:6-phosphofructokinase activity"/>
    <property type="evidence" value="ECO:0007669"/>
    <property type="project" value="InterPro"/>
</dbReference>
<dbReference type="InterPro" id="IPR045882">
    <property type="entry name" value="GPT1/2"/>
</dbReference>
<evidence type="ECO:0000313" key="7">
    <source>
        <dbReference type="EMBL" id="KAF7145818.1"/>
    </source>
</evidence>
<dbReference type="GO" id="GO:0008017">
    <property type="term" value="F:microtubule binding"/>
    <property type="evidence" value="ECO:0007669"/>
    <property type="project" value="InterPro"/>
</dbReference>
<organism evidence="7 8">
    <name type="scientific">Rhododendron simsii</name>
    <name type="common">Sims's rhododendron</name>
    <dbReference type="NCBI Taxonomy" id="118357"/>
    <lineage>
        <taxon>Eukaryota</taxon>
        <taxon>Viridiplantae</taxon>
        <taxon>Streptophyta</taxon>
        <taxon>Embryophyta</taxon>
        <taxon>Tracheophyta</taxon>
        <taxon>Spermatophyta</taxon>
        <taxon>Magnoliopsida</taxon>
        <taxon>eudicotyledons</taxon>
        <taxon>Gunneridae</taxon>
        <taxon>Pentapetalae</taxon>
        <taxon>asterids</taxon>
        <taxon>Ericales</taxon>
        <taxon>Ericaceae</taxon>
        <taxon>Ericoideae</taxon>
        <taxon>Rhodoreae</taxon>
        <taxon>Rhododendron</taxon>
    </lineage>
</organism>
<proteinExistence type="predicted"/>
<evidence type="ECO:0000313" key="8">
    <source>
        <dbReference type="Proteomes" id="UP000626092"/>
    </source>
</evidence>
<dbReference type="Pfam" id="PF00365">
    <property type="entry name" value="PFK"/>
    <property type="match status" value="1"/>
</dbReference>
<feature type="region of interest" description="Disordered" evidence="5">
    <location>
        <begin position="469"/>
        <end position="508"/>
    </location>
</feature>
<dbReference type="PANTHER" id="PTHR33737:SF2">
    <property type="entry name" value="OS12G0102700 PROTEIN"/>
    <property type="match status" value="1"/>
</dbReference>
<evidence type="ECO:0000259" key="6">
    <source>
        <dbReference type="Pfam" id="PF00365"/>
    </source>
</evidence>
<dbReference type="AlphaFoldDB" id="A0A834H2N8"/>
<dbReference type="Gene3D" id="3.40.50.460">
    <property type="entry name" value="Phosphofructokinase domain"/>
    <property type="match status" value="1"/>
</dbReference>
<feature type="region of interest" description="Disordered" evidence="5">
    <location>
        <begin position="201"/>
        <end position="223"/>
    </location>
</feature>
<feature type="domain" description="Phosphofructokinase" evidence="6">
    <location>
        <begin position="8"/>
        <end position="71"/>
    </location>
</feature>
<keyword evidence="8" id="KW-1185">Reference proteome</keyword>
<dbReference type="PANTHER" id="PTHR33737">
    <property type="entry name" value="OS05G0121800 PROTEIN"/>
    <property type="match status" value="1"/>
</dbReference>
<evidence type="ECO:0000256" key="3">
    <source>
        <dbReference type="ARBA" id="ARBA00022777"/>
    </source>
</evidence>